<reference evidence="1" key="1">
    <citation type="submission" date="2022-04" db="EMBL/GenBank/DDBJ databases">
        <title>A functionally conserved STORR gene fusion in Papaver species that diverged 16.8 million years ago.</title>
        <authorList>
            <person name="Catania T."/>
        </authorList>
    </citation>
    <scope>NUCLEOTIDE SEQUENCE</scope>
    <source>
        <strain evidence="1">S-188037</strain>
    </source>
</reference>
<dbReference type="AlphaFoldDB" id="A0AAD4X4E8"/>
<sequence>MKTCKKIGTIDRKTIEKNRRIQMKALCFKLASLITPKTSTVVHQKQSSNKDACKPRTDQFDYAAAYIQDLRKRIDELKRKKRGMIHCGEQEIISTKSSTSSFSSYSTSTMTDTNLAGANLPLLEVKDLEDAMVVVVVTGLNKNFMLYELITILEEHGAEVVSANFATVNDKIYHTIHSQVRCSRLGVETTMIHDKLKELVYA</sequence>
<dbReference type="Proteomes" id="UP001202328">
    <property type="component" value="Unassembled WGS sequence"/>
</dbReference>
<evidence type="ECO:0000313" key="2">
    <source>
        <dbReference type="Proteomes" id="UP001202328"/>
    </source>
</evidence>
<dbReference type="GO" id="GO:0090575">
    <property type="term" value="C:RNA polymerase II transcription regulator complex"/>
    <property type="evidence" value="ECO:0007669"/>
    <property type="project" value="TreeGrafter"/>
</dbReference>
<dbReference type="GO" id="GO:0000977">
    <property type="term" value="F:RNA polymerase II transcription regulatory region sequence-specific DNA binding"/>
    <property type="evidence" value="ECO:0007669"/>
    <property type="project" value="TreeGrafter"/>
</dbReference>
<evidence type="ECO:0008006" key="3">
    <source>
        <dbReference type="Google" id="ProtNLM"/>
    </source>
</evidence>
<dbReference type="PANTHER" id="PTHR13935:SF46">
    <property type="entry name" value="TRANSCRIPTION FACTOR BHLH167-RELATED"/>
    <property type="match status" value="1"/>
</dbReference>
<dbReference type="PANTHER" id="PTHR13935">
    <property type="entry name" value="ACHAETE-SCUTE TRANSCRIPTION FACTOR-RELATED"/>
    <property type="match status" value="1"/>
</dbReference>
<dbReference type="EMBL" id="JAJJMB010017679">
    <property type="protein sequence ID" value="KAI3836082.1"/>
    <property type="molecule type" value="Genomic_DNA"/>
</dbReference>
<name>A0AAD4X4E8_9MAGN</name>
<organism evidence="1 2">
    <name type="scientific">Papaver atlanticum</name>
    <dbReference type="NCBI Taxonomy" id="357466"/>
    <lineage>
        <taxon>Eukaryota</taxon>
        <taxon>Viridiplantae</taxon>
        <taxon>Streptophyta</taxon>
        <taxon>Embryophyta</taxon>
        <taxon>Tracheophyta</taxon>
        <taxon>Spermatophyta</taxon>
        <taxon>Magnoliopsida</taxon>
        <taxon>Ranunculales</taxon>
        <taxon>Papaveraceae</taxon>
        <taxon>Papaveroideae</taxon>
        <taxon>Papaver</taxon>
    </lineage>
</organism>
<evidence type="ECO:0000313" key="1">
    <source>
        <dbReference type="EMBL" id="KAI3836082.1"/>
    </source>
</evidence>
<keyword evidence="2" id="KW-1185">Reference proteome</keyword>
<dbReference type="InterPro" id="IPR015660">
    <property type="entry name" value="MASH1/Ascl1a-like"/>
</dbReference>
<accession>A0AAD4X4E8</accession>
<comment type="caution">
    <text evidence="1">The sequence shown here is derived from an EMBL/GenBank/DDBJ whole genome shotgun (WGS) entry which is preliminary data.</text>
</comment>
<dbReference type="GO" id="GO:0000981">
    <property type="term" value="F:DNA-binding transcription factor activity, RNA polymerase II-specific"/>
    <property type="evidence" value="ECO:0007669"/>
    <property type="project" value="TreeGrafter"/>
</dbReference>
<protein>
    <recommendedName>
        <fullName evidence="3">BHLH domain-containing protein</fullName>
    </recommendedName>
</protein>
<gene>
    <name evidence="1" type="ORF">MKW98_016386</name>
</gene>
<proteinExistence type="predicted"/>